<proteinExistence type="inferred from homology"/>
<keyword evidence="2" id="KW-0843">Virulence</keyword>
<gene>
    <name evidence="7" type="ORF">U732_107</name>
</gene>
<protein>
    <submittedName>
        <fullName evidence="7">Clostridial neurotoxin zinc protease family protein</fullName>
    </submittedName>
</protein>
<dbReference type="Pfam" id="PF01742">
    <property type="entry name" value="Peptidase_M27"/>
    <property type="match status" value="1"/>
</dbReference>
<dbReference type="EMBL" id="AYSO01000020">
    <property type="protein sequence ID" value="KIE44409.1"/>
    <property type="molecule type" value="Genomic_DNA"/>
</dbReference>
<dbReference type="Pfam" id="PF22133">
    <property type="entry name" value="Toxin_BN_H"/>
    <property type="match status" value="1"/>
</dbReference>
<feature type="domain" description="Clostridium neurotoxin receptor binding N-terminal" evidence="4">
    <location>
        <begin position="849"/>
        <end position="1024"/>
    </location>
</feature>
<keyword evidence="8" id="KW-1185">Reference proteome</keyword>
<dbReference type="SUPFAM" id="SSF58091">
    <property type="entry name" value="Clostridium neurotoxins, 'coiled-coil' domain"/>
    <property type="match status" value="1"/>
</dbReference>
<name>A0A0C1TUH0_9CLOT</name>
<dbReference type="RefSeq" id="WP_039635753.1">
    <property type="nucleotide sequence ID" value="NZ_AYSO01000020.1"/>
</dbReference>
<dbReference type="Proteomes" id="UP000031366">
    <property type="component" value="Unassembled WGS sequence"/>
</dbReference>
<dbReference type="Gene3D" id="2.80.10.50">
    <property type="match status" value="1"/>
</dbReference>
<keyword evidence="7" id="KW-0528">Neurotoxin</keyword>
<dbReference type="InterPro" id="IPR000395">
    <property type="entry name" value="Bot/tetX_LC"/>
</dbReference>
<keyword evidence="7" id="KW-0645">Protease</keyword>
<dbReference type="InterPro" id="IPR012928">
    <property type="entry name" value="Toxin_rcpt-bd_N"/>
</dbReference>
<dbReference type="InterPro" id="IPR013677">
    <property type="entry name" value="NTNH_C"/>
</dbReference>
<dbReference type="GO" id="GO:0004222">
    <property type="term" value="F:metalloendopeptidase activity"/>
    <property type="evidence" value="ECO:0007669"/>
    <property type="project" value="InterPro"/>
</dbReference>
<feature type="domain" description="Botulinum/Tetanus toxin catalytic chain" evidence="3">
    <location>
        <begin position="2"/>
        <end position="344"/>
    </location>
</feature>
<dbReference type="Gene3D" id="2.60.120.200">
    <property type="match status" value="1"/>
</dbReference>
<dbReference type="InterPro" id="IPR054379">
    <property type="entry name" value="NTNH_H"/>
</dbReference>
<evidence type="ECO:0000313" key="7">
    <source>
        <dbReference type="EMBL" id="KIE44409.1"/>
    </source>
</evidence>
<dbReference type="PRINTS" id="PR00760">
    <property type="entry name" value="BONTOXILYSIN"/>
</dbReference>
<evidence type="ECO:0000256" key="1">
    <source>
        <dbReference type="ARBA" id="ARBA00006017"/>
    </source>
</evidence>
<dbReference type="SUPFAM" id="SSF55486">
    <property type="entry name" value="Metalloproteases ('zincins'), catalytic domain"/>
    <property type="match status" value="1"/>
</dbReference>
<dbReference type="SUPFAM" id="SSF49899">
    <property type="entry name" value="Concanavalin A-like lectins/glucanases"/>
    <property type="match status" value="1"/>
</dbReference>
<evidence type="ECO:0000259" key="6">
    <source>
        <dbReference type="Pfam" id="PF22133"/>
    </source>
</evidence>
<dbReference type="InterPro" id="IPR013320">
    <property type="entry name" value="ConA-like_dom_sf"/>
</dbReference>
<dbReference type="NCBIfam" id="NF033911">
    <property type="entry name" value="botu_NTNH"/>
    <property type="match status" value="1"/>
</dbReference>
<dbReference type="AlphaFoldDB" id="A0A0C1TUH0"/>
<organism evidence="7 8">
    <name type="scientific">Clostridium argentinense CDC 2741</name>
    <dbReference type="NCBI Taxonomy" id="1418104"/>
    <lineage>
        <taxon>Bacteria</taxon>
        <taxon>Bacillati</taxon>
        <taxon>Bacillota</taxon>
        <taxon>Clostridia</taxon>
        <taxon>Eubacteriales</taxon>
        <taxon>Clostridiaceae</taxon>
        <taxon>Clostridium</taxon>
    </lineage>
</organism>
<evidence type="ECO:0000259" key="4">
    <source>
        <dbReference type="Pfam" id="PF07953"/>
    </source>
</evidence>
<feature type="domain" description="Non-toxic nonhaemagglutinin C-terminal" evidence="5">
    <location>
        <begin position="1033"/>
        <end position="1196"/>
    </location>
</feature>
<comment type="similarity">
    <text evidence="1">Belongs to the botulism non-toxic nonhemagglutinin family.</text>
</comment>
<dbReference type="Gene3D" id="1.20.1120.10">
    <property type="entry name" value="Clostridium botulinum neurotoxin b, 'coiled-coil' domain"/>
    <property type="match status" value="1"/>
</dbReference>
<dbReference type="GO" id="GO:0008270">
    <property type="term" value="F:zinc ion binding"/>
    <property type="evidence" value="ECO:0007669"/>
    <property type="project" value="InterPro"/>
</dbReference>
<feature type="domain" description="Non-toxic nonhaemagglutinin helical" evidence="6">
    <location>
        <begin position="506"/>
        <end position="781"/>
    </location>
</feature>
<evidence type="ECO:0000256" key="2">
    <source>
        <dbReference type="ARBA" id="ARBA00023026"/>
    </source>
</evidence>
<evidence type="ECO:0000259" key="5">
    <source>
        <dbReference type="Pfam" id="PF08470"/>
    </source>
</evidence>
<evidence type="ECO:0000313" key="8">
    <source>
        <dbReference type="Proteomes" id="UP000031366"/>
    </source>
</evidence>
<dbReference type="GO" id="GO:0005576">
    <property type="term" value="C:extracellular region"/>
    <property type="evidence" value="ECO:0007669"/>
    <property type="project" value="InterPro"/>
</dbReference>
<sequence>MKINSNLTINSPIDNKNVVIVRARETSKFFKAFKVAPNIWVAPERYYGESLSIEESKKVNGGVYDSNFLSQNNEKDKFLQAIITLLKRINSNIAGEKLLSLVSTAIPFPYGYIGGGYYCPNIVTFGSTIKSNKKINSLISTTIPFPYGGYRETNYLSSKDTENFYAANIVIFGPGANIVENNTVFYKKEDAENGMGTMAEICFQPFLTYKYDQFYVDPALELMECLIKSLYFLYGIKPNNNLTVPYRLRNELSNIEFSQLSIVDLLISGGIDSKFINTDPYWFIDSYFSNAKTTFEEHKSIYETEIKGNNAIGNDIKLRLKQKFQTTVHDIWQLNLDYFSKEFQIMMPYRFNNALKYYYRKEYYKIDYPEKYSIAGFVDGQLNTQLSLSDKNQYIINKPELIVNLISENNISLMRSNIYGDGLKYTTDNFYSTYKIPYNRAYEYHFNNSSTSSLENVNVEEISNIPEIIDINPYRENSDIFSPVENIIETKEVNTKTPWPINYLQAQIPNNEEFTLSSDFSQVVSSKTQSLVYSFLSNVISYLDSVKDTNPIDTDEKYYLWLREIFRNYSFDITAIEEINTSCGINKVVSWFGKALNILNTSNSFVKEFKNLGPISLINKKENLSMPIIEVNEIPNDMLGLSLKDLNEKLFNIYLKNILYFKKVYYNFLDQWWTEYYSQYFGLICMAKQSILHQEKLIKKIVQKKLSDLSKQSNISNEKLNLMNLTTEKTFIDLSNQSQIAMNNINNFLNKAAICVFESNIYPKFISFMEQYINNINIKTTAFIRKCTNITEKEKLQLINQNTFNNLDFEFFDIQTIENLLTSETNLIIKEKTSPYDLLLFSLQEADKKVIKDISGKDTLVQYSDTIDLSYGVNGDALYLKEPNQSVNFSNNIFENGLTNSFSICFWLRNLGQDNLSSNLIGNIVNNCGWQIYFENNGLVFSMVDCNGNEKNIYLSDVLSKYWYYISVSVDRLRNKLLIFINDKLIVNESIEQILNIYSSNIISLVNENNPICIEELSILNKALTSEEVLNSYFTNLNNSYIRDSYGARLEYNKNYELYNYVFPENSLYEVIENNNMYLSIKNIKNTNILGAKFKLINTDESKQYVQKWDEVIICVLGDTEKYADIQAGNNRIQLVNSKDNARKIIVNNNIFRPNCVLFSYNNKYLSLSLRNRNYNWMICNDNSFIPKHAHLWILKKI</sequence>
<dbReference type="InterPro" id="IPR058583">
    <property type="entry name" value="NTNH"/>
</dbReference>
<accession>A0A0C1TUH0</accession>
<dbReference type="Gene3D" id="3.90.1240.10">
    <property type="entry name" value="Metalloproteases ('zincins'), catalytic domain like"/>
    <property type="match status" value="2"/>
</dbReference>
<reference evidence="7 8" key="1">
    <citation type="journal article" date="2015" name="Infect. Genet. Evol.">
        <title>Genomic sequences of six botulinum neurotoxin-producing strains representing three clostridial species illustrate the mobility and diversity of botulinum neurotoxin genes.</title>
        <authorList>
            <person name="Smith T.J."/>
            <person name="Hill K.K."/>
            <person name="Xie G."/>
            <person name="Foley B.T."/>
            <person name="Williamson C.H."/>
            <person name="Foster J.T."/>
            <person name="Johnson S.L."/>
            <person name="Chertkov O."/>
            <person name="Teshima H."/>
            <person name="Gibbons H.S."/>
            <person name="Johnsky L.A."/>
            <person name="Karavis M.A."/>
            <person name="Smith L.A."/>
        </authorList>
    </citation>
    <scope>NUCLEOTIDE SEQUENCE [LARGE SCALE GENOMIC DNA]</scope>
    <source>
        <strain evidence="7 8">CDC 2741</strain>
    </source>
</reference>
<dbReference type="Pfam" id="PF08470">
    <property type="entry name" value="NTNH_C"/>
    <property type="match status" value="1"/>
</dbReference>
<dbReference type="Pfam" id="PF07953">
    <property type="entry name" value="Toxin_R_bind_N"/>
    <property type="match status" value="1"/>
</dbReference>
<comment type="caution">
    <text evidence="7">The sequence shown here is derived from an EMBL/GenBank/DDBJ whole genome shotgun (WGS) entry which is preliminary data.</text>
</comment>
<dbReference type="InterPro" id="IPR036248">
    <property type="entry name" value="Clostridium_toxin_transloc"/>
</dbReference>
<dbReference type="OrthoDB" id="1931427at2"/>
<keyword evidence="7" id="KW-0378">Hydrolase</keyword>
<keyword evidence="7" id="KW-0800">Toxin</keyword>
<evidence type="ECO:0000259" key="3">
    <source>
        <dbReference type="Pfam" id="PF01742"/>
    </source>
</evidence>
<dbReference type="GO" id="GO:0006508">
    <property type="term" value="P:proteolysis"/>
    <property type="evidence" value="ECO:0007669"/>
    <property type="project" value="UniProtKB-KW"/>
</dbReference>